<organism evidence="1 2">
    <name type="scientific">Chelativorans intermedius</name>
    <dbReference type="NCBI Taxonomy" id="515947"/>
    <lineage>
        <taxon>Bacteria</taxon>
        <taxon>Pseudomonadati</taxon>
        <taxon>Pseudomonadota</taxon>
        <taxon>Alphaproteobacteria</taxon>
        <taxon>Hyphomicrobiales</taxon>
        <taxon>Phyllobacteriaceae</taxon>
        <taxon>Chelativorans</taxon>
    </lineage>
</organism>
<proteinExistence type="predicted"/>
<name>A0ABV6D5K2_9HYPH</name>
<keyword evidence="2" id="KW-1185">Reference proteome</keyword>
<dbReference type="EMBL" id="JBHLXD010000007">
    <property type="protein sequence ID" value="MFC0207925.1"/>
    <property type="molecule type" value="Genomic_DNA"/>
</dbReference>
<protein>
    <submittedName>
        <fullName evidence="1">Phosphonate C-P lyase system protein PhnH</fullName>
    </submittedName>
</protein>
<accession>A0ABV6D5K2</accession>
<dbReference type="PIRSF" id="PIRSF020680">
    <property type="entry name" value="PhnH"/>
    <property type="match status" value="1"/>
</dbReference>
<dbReference type="Gene3D" id="3.40.50.11310">
    <property type="entry name" value="Bacterial phosphonate metabolism protein PhnH"/>
    <property type="match status" value="1"/>
</dbReference>
<dbReference type="InterPro" id="IPR008772">
    <property type="entry name" value="Phosphonate_metab_PhnH"/>
</dbReference>
<comment type="caution">
    <text evidence="1">The sequence shown here is derived from an EMBL/GenBank/DDBJ whole genome shotgun (WGS) entry which is preliminary data.</text>
</comment>
<dbReference type="RefSeq" id="WP_261520607.1">
    <property type="nucleotide sequence ID" value="NZ_JAODNW010000013.1"/>
</dbReference>
<reference evidence="1 2" key="1">
    <citation type="submission" date="2024-09" db="EMBL/GenBank/DDBJ databases">
        <authorList>
            <person name="Sun Q."/>
            <person name="Mori K."/>
        </authorList>
    </citation>
    <scope>NUCLEOTIDE SEQUENCE [LARGE SCALE GENOMIC DNA]</scope>
    <source>
        <strain evidence="1 2">CCM 8543</strain>
    </source>
</reference>
<evidence type="ECO:0000313" key="2">
    <source>
        <dbReference type="Proteomes" id="UP001589755"/>
    </source>
</evidence>
<dbReference type="InterPro" id="IPR038058">
    <property type="entry name" value="PhnH-like_sp"/>
</dbReference>
<dbReference type="GO" id="GO:0016829">
    <property type="term" value="F:lyase activity"/>
    <property type="evidence" value="ECO:0007669"/>
    <property type="project" value="UniProtKB-KW"/>
</dbReference>
<dbReference type="SUPFAM" id="SSF159709">
    <property type="entry name" value="PhnH-like"/>
    <property type="match status" value="1"/>
</dbReference>
<dbReference type="Pfam" id="PF05845">
    <property type="entry name" value="PhnH"/>
    <property type="match status" value="1"/>
</dbReference>
<gene>
    <name evidence="1" type="primary">phnH</name>
    <name evidence="1" type="ORF">ACFFJ2_05865</name>
</gene>
<dbReference type="NCBIfam" id="TIGR03292">
    <property type="entry name" value="PhnH_redo"/>
    <property type="match status" value="1"/>
</dbReference>
<dbReference type="Proteomes" id="UP001589755">
    <property type="component" value="Unassembled WGS sequence"/>
</dbReference>
<keyword evidence="1" id="KW-0456">Lyase</keyword>
<sequence length="204" mass="21460">MSEHATTMEAAGLKPGFADPVFEAQTTFRTLLNALAYAGRPGMLSTRLDPPHPLGPASAAVALTLFDFETPVWLDAAAAAGGVPDYLRFHTGAPLVAEEGRARFALIADAMQMPPLDRFAIGEDRYPDRSATLIVQVPSLAAGPAVTWRGPGIDGARAVSIAGLPEGFWTQWADNHALYPLGVDIIFTAGQALIGLPRGIEAEG</sequence>
<evidence type="ECO:0000313" key="1">
    <source>
        <dbReference type="EMBL" id="MFC0207925.1"/>
    </source>
</evidence>